<gene>
    <name evidence="7" type="ORF">SAMN05444276_101174</name>
</gene>
<evidence type="ECO:0000256" key="4">
    <source>
        <dbReference type="ARBA" id="ARBA00023136"/>
    </source>
</evidence>
<sequence>MLNILSFVGGLALLVAGAELLVKGASRLAISLGLTPLVVGLTVVAFGTSAPEIAVSVGAVAGGQTDIAIGNVIGSNILNVLFILGLSALIMPLAVDRQLIRQEVPIMIGVTGLLLVMLRDRMLGMGEAGLLLALLVAYTAFVVIQSRRTLRAGSAADEPAPAEDWASGRLVQAGLILGGLVGLVIGAQLVVSAAVSFARALGVSDLVVALTIVAAGTSLPEIATSLTAALKGNRDMAVGNVVGSNLFNILGCLGIAGLVAGPAGLTVAPSVMAFDAWVMMGAAVACLPIFLTGCRIARWEGAVFLAYYVFYVGYLVLAAEDYHRLQGYTRAMLLFVMPLTVLTALAIWLRPKPQPR</sequence>
<feature type="transmembrane region" description="Helical" evidence="5">
    <location>
        <begin position="331"/>
        <end position="349"/>
    </location>
</feature>
<dbReference type="InterPro" id="IPR004481">
    <property type="entry name" value="K/Na/Ca-exchanger"/>
</dbReference>
<dbReference type="GO" id="GO:0008273">
    <property type="term" value="F:calcium, potassium:sodium antiporter activity"/>
    <property type="evidence" value="ECO:0007669"/>
    <property type="project" value="TreeGrafter"/>
</dbReference>
<evidence type="ECO:0000256" key="2">
    <source>
        <dbReference type="ARBA" id="ARBA00022692"/>
    </source>
</evidence>
<comment type="subcellular location">
    <subcellularLocation>
        <location evidence="1">Membrane</location>
        <topology evidence="1">Multi-pass membrane protein</topology>
    </subcellularLocation>
</comment>
<dbReference type="AlphaFoldDB" id="A0A1H2QZ15"/>
<feature type="transmembrane region" description="Helical" evidence="5">
    <location>
        <begin position="206"/>
        <end position="230"/>
    </location>
</feature>
<dbReference type="Pfam" id="PF01699">
    <property type="entry name" value="Na_Ca_ex"/>
    <property type="match status" value="2"/>
</dbReference>
<evidence type="ECO:0000256" key="1">
    <source>
        <dbReference type="ARBA" id="ARBA00004141"/>
    </source>
</evidence>
<dbReference type="Proteomes" id="UP000182944">
    <property type="component" value="Unassembled WGS sequence"/>
</dbReference>
<dbReference type="NCBIfam" id="TIGR00367">
    <property type="entry name" value="calcium/sodium antiporter"/>
    <property type="match status" value="1"/>
</dbReference>
<organism evidence="7 8">
    <name type="scientific">Paracoccus sanguinis</name>
    <dbReference type="NCBI Taxonomy" id="1545044"/>
    <lineage>
        <taxon>Bacteria</taxon>
        <taxon>Pseudomonadati</taxon>
        <taxon>Pseudomonadota</taxon>
        <taxon>Alphaproteobacteria</taxon>
        <taxon>Rhodobacterales</taxon>
        <taxon>Paracoccaceae</taxon>
        <taxon>Paracoccus</taxon>
    </lineage>
</organism>
<name>A0A1H2QZ15_9RHOB</name>
<dbReference type="STRING" id="1545044.SAMN05444276_101174"/>
<accession>A0A1H2QZ15</accession>
<keyword evidence="4 5" id="KW-0472">Membrane</keyword>
<reference evidence="8" key="1">
    <citation type="submission" date="2016-10" db="EMBL/GenBank/DDBJ databases">
        <authorList>
            <person name="Varghese N."/>
            <person name="Submissions S."/>
        </authorList>
    </citation>
    <scope>NUCLEOTIDE SEQUENCE [LARGE SCALE GENOMIC DNA]</scope>
    <source>
        <strain evidence="8">DSM 29303</strain>
    </source>
</reference>
<dbReference type="InterPro" id="IPR004837">
    <property type="entry name" value="NaCa_Exmemb"/>
</dbReference>
<dbReference type="Gene3D" id="6.10.280.80">
    <property type="entry name" value="NCX, peripheral helical region"/>
    <property type="match status" value="1"/>
</dbReference>
<feature type="domain" description="Sodium/calcium exchanger membrane region" evidence="6">
    <location>
        <begin position="4"/>
        <end position="143"/>
    </location>
</feature>
<dbReference type="InterPro" id="IPR044880">
    <property type="entry name" value="NCX_ion-bd_dom_sf"/>
</dbReference>
<dbReference type="GO" id="GO:0006874">
    <property type="term" value="P:intracellular calcium ion homeostasis"/>
    <property type="evidence" value="ECO:0007669"/>
    <property type="project" value="TreeGrafter"/>
</dbReference>
<keyword evidence="3 5" id="KW-1133">Transmembrane helix</keyword>
<evidence type="ECO:0000313" key="8">
    <source>
        <dbReference type="Proteomes" id="UP000182944"/>
    </source>
</evidence>
<evidence type="ECO:0000256" key="3">
    <source>
        <dbReference type="ARBA" id="ARBA00022989"/>
    </source>
</evidence>
<dbReference type="GO" id="GO:0005262">
    <property type="term" value="F:calcium channel activity"/>
    <property type="evidence" value="ECO:0007669"/>
    <property type="project" value="TreeGrafter"/>
</dbReference>
<keyword evidence="2 5" id="KW-0812">Transmembrane</keyword>
<evidence type="ECO:0000256" key="5">
    <source>
        <dbReference type="SAM" id="Phobius"/>
    </source>
</evidence>
<evidence type="ECO:0000313" key="7">
    <source>
        <dbReference type="EMBL" id="SDW12446.1"/>
    </source>
</evidence>
<dbReference type="PANTHER" id="PTHR10846">
    <property type="entry name" value="SODIUM/POTASSIUM/CALCIUM EXCHANGER"/>
    <property type="match status" value="1"/>
</dbReference>
<feature type="domain" description="Sodium/calcium exchanger membrane region" evidence="6">
    <location>
        <begin position="173"/>
        <end position="315"/>
    </location>
</feature>
<feature type="transmembrane region" description="Helical" evidence="5">
    <location>
        <begin position="271"/>
        <end position="290"/>
    </location>
</feature>
<feature type="transmembrane region" description="Helical" evidence="5">
    <location>
        <begin position="77"/>
        <end position="95"/>
    </location>
</feature>
<keyword evidence="8" id="KW-1185">Reference proteome</keyword>
<feature type="transmembrane region" description="Helical" evidence="5">
    <location>
        <begin position="124"/>
        <end position="144"/>
    </location>
</feature>
<feature type="transmembrane region" description="Helical" evidence="5">
    <location>
        <begin position="302"/>
        <end position="319"/>
    </location>
</feature>
<protein>
    <submittedName>
        <fullName evidence="7">Cation:H+ antiporter</fullName>
    </submittedName>
</protein>
<dbReference type="RefSeq" id="WP_197055319.1">
    <property type="nucleotide sequence ID" value="NZ_FNNA01000001.1"/>
</dbReference>
<evidence type="ECO:0000259" key="6">
    <source>
        <dbReference type="Pfam" id="PF01699"/>
    </source>
</evidence>
<dbReference type="Gene3D" id="1.20.1420.30">
    <property type="entry name" value="NCX, central ion-binding region"/>
    <property type="match status" value="2"/>
</dbReference>
<dbReference type="GO" id="GO:0005886">
    <property type="term" value="C:plasma membrane"/>
    <property type="evidence" value="ECO:0007669"/>
    <property type="project" value="TreeGrafter"/>
</dbReference>
<feature type="transmembrane region" description="Helical" evidence="5">
    <location>
        <begin position="175"/>
        <end position="200"/>
    </location>
</feature>
<dbReference type="EMBL" id="FNNA01000001">
    <property type="protein sequence ID" value="SDW12446.1"/>
    <property type="molecule type" value="Genomic_DNA"/>
</dbReference>
<feature type="transmembrane region" description="Helical" evidence="5">
    <location>
        <begin position="242"/>
        <end position="265"/>
    </location>
</feature>
<dbReference type="PANTHER" id="PTHR10846:SF8">
    <property type="entry name" value="INNER MEMBRANE PROTEIN YRBG"/>
    <property type="match status" value="1"/>
</dbReference>
<proteinExistence type="predicted"/>